<dbReference type="SUPFAM" id="SSF56601">
    <property type="entry name" value="beta-lactamase/transpeptidase-like"/>
    <property type="match status" value="1"/>
</dbReference>
<accession>A0ABT9WNZ8</accession>
<name>A0ABT9WNZ8_9BACI</name>
<dbReference type="PANTHER" id="PTHR46825:SF11">
    <property type="entry name" value="PENICILLIN-BINDING PROTEIN 4"/>
    <property type="match status" value="1"/>
</dbReference>
<dbReference type="RefSeq" id="WP_307226932.1">
    <property type="nucleotide sequence ID" value="NZ_JAUSTT010000003.1"/>
</dbReference>
<sequence>MFHTIYSTLEKNQFNGALYLETSNEDSISLTLGYKDLDNSISITENTLFDIASLSKMYTAVMVLQLIEKKAISLEDTLTKWFHTDTFKNVTIEHLLTHTSGIPEYLGNASIKDIEEILHVKEPYFPAGSGWFYSNSNYVLLAKIIEHTSKLSYEDYLQKMIACPLHLQHTTSKPEAEQIAVGRLFDYINKKYISLTEDTVFKDMDKLCSFYGDGSIYSTAKDVARFIKGFIQGKLVSVEFVKRAITPSPLNNNYGYGFVIQDDSFGHSGGWPGYSSHCFCSLTSKKMTILLMNEEVSPVYEQQILAFLNNPEDMKQLIAPKHPSIMLINNTDNIEGTYELADEYQTRFTIKRGIDYFIISFDDQHDTHLFKIEPNLYWIRNTMSYINIRDRIFIEEGIEIPFNKQ</sequence>
<evidence type="ECO:0000256" key="1">
    <source>
        <dbReference type="ARBA" id="ARBA00004370"/>
    </source>
</evidence>
<evidence type="ECO:0000256" key="2">
    <source>
        <dbReference type="ARBA" id="ARBA00023136"/>
    </source>
</evidence>
<dbReference type="EMBL" id="JAUSTT010000003">
    <property type="protein sequence ID" value="MDQ0175001.1"/>
    <property type="molecule type" value="Genomic_DNA"/>
</dbReference>
<evidence type="ECO:0000313" key="5">
    <source>
        <dbReference type="Proteomes" id="UP001223586"/>
    </source>
</evidence>
<evidence type="ECO:0000259" key="3">
    <source>
        <dbReference type="Pfam" id="PF00144"/>
    </source>
</evidence>
<dbReference type="Proteomes" id="UP001223586">
    <property type="component" value="Unassembled WGS sequence"/>
</dbReference>
<comment type="caution">
    <text evidence="4">The sequence shown here is derived from an EMBL/GenBank/DDBJ whole genome shotgun (WGS) entry which is preliminary data.</text>
</comment>
<dbReference type="InterPro" id="IPR001466">
    <property type="entry name" value="Beta-lactam-related"/>
</dbReference>
<dbReference type="PANTHER" id="PTHR46825">
    <property type="entry name" value="D-ALANYL-D-ALANINE-CARBOXYPEPTIDASE/ENDOPEPTIDASE AMPH"/>
    <property type="match status" value="1"/>
</dbReference>
<comment type="subcellular location">
    <subcellularLocation>
        <location evidence="1">Membrane</location>
    </subcellularLocation>
</comment>
<dbReference type="InterPro" id="IPR050491">
    <property type="entry name" value="AmpC-like"/>
</dbReference>
<proteinExistence type="predicted"/>
<gene>
    <name evidence="4" type="ORF">J2S08_000835</name>
</gene>
<keyword evidence="5" id="KW-1185">Reference proteome</keyword>
<dbReference type="Gene3D" id="3.40.710.10">
    <property type="entry name" value="DD-peptidase/beta-lactamase superfamily"/>
    <property type="match status" value="1"/>
</dbReference>
<organism evidence="4 5">
    <name type="scientific">Bacillus chungangensis</name>
    <dbReference type="NCBI Taxonomy" id="587633"/>
    <lineage>
        <taxon>Bacteria</taxon>
        <taxon>Bacillati</taxon>
        <taxon>Bacillota</taxon>
        <taxon>Bacilli</taxon>
        <taxon>Bacillales</taxon>
        <taxon>Bacillaceae</taxon>
        <taxon>Bacillus</taxon>
    </lineage>
</organism>
<reference evidence="4 5" key="1">
    <citation type="submission" date="2023-07" db="EMBL/GenBank/DDBJ databases">
        <title>Genomic Encyclopedia of Type Strains, Phase IV (KMG-IV): sequencing the most valuable type-strain genomes for metagenomic binning, comparative biology and taxonomic classification.</title>
        <authorList>
            <person name="Goeker M."/>
        </authorList>
    </citation>
    <scope>NUCLEOTIDE SEQUENCE [LARGE SCALE GENOMIC DNA]</scope>
    <source>
        <strain evidence="4 5">DSM 23837</strain>
    </source>
</reference>
<dbReference type="Pfam" id="PF00144">
    <property type="entry name" value="Beta-lactamase"/>
    <property type="match status" value="1"/>
</dbReference>
<feature type="domain" description="Beta-lactamase-related" evidence="3">
    <location>
        <begin position="12"/>
        <end position="299"/>
    </location>
</feature>
<keyword evidence="2" id="KW-0472">Membrane</keyword>
<protein>
    <submittedName>
        <fullName evidence="4">CubicO group peptidase (Beta-lactamase class C family)</fullName>
    </submittedName>
</protein>
<evidence type="ECO:0000313" key="4">
    <source>
        <dbReference type="EMBL" id="MDQ0175001.1"/>
    </source>
</evidence>
<dbReference type="InterPro" id="IPR012338">
    <property type="entry name" value="Beta-lactam/transpept-like"/>
</dbReference>